<reference evidence="1 2" key="1">
    <citation type="submission" date="2020-03" db="EMBL/GenBank/DDBJ databases">
        <authorList>
            <person name="Zhu W."/>
        </authorList>
    </citation>
    <scope>NUCLEOTIDE SEQUENCE [LARGE SCALE GENOMIC DNA]</scope>
    <source>
        <strain evidence="1 2">323-1</strain>
    </source>
</reference>
<dbReference type="InterPro" id="IPR021284">
    <property type="entry name" value="DUF2750"/>
</dbReference>
<protein>
    <submittedName>
        <fullName evidence="1">DUF2750 domain-containing protein</fullName>
    </submittedName>
</protein>
<dbReference type="AlphaFoldDB" id="A0A6G8RV71"/>
<dbReference type="EMBL" id="CP049801">
    <property type="protein sequence ID" value="QIO05777.1"/>
    <property type="molecule type" value="Genomic_DNA"/>
</dbReference>
<proteinExistence type="predicted"/>
<dbReference type="RefSeq" id="WP_166223212.1">
    <property type="nucleotide sequence ID" value="NZ_CP049801.1"/>
</dbReference>
<keyword evidence="2" id="KW-1185">Reference proteome</keyword>
<gene>
    <name evidence="1" type="ORF">G8E00_07355</name>
</gene>
<organism evidence="1 2">
    <name type="scientific">Acinetobacter shaoyimingii</name>
    <dbReference type="NCBI Taxonomy" id="2715164"/>
    <lineage>
        <taxon>Bacteria</taxon>
        <taxon>Pseudomonadati</taxon>
        <taxon>Pseudomonadota</taxon>
        <taxon>Gammaproteobacteria</taxon>
        <taxon>Moraxellales</taxon>
        <taxon>Moraxellaceae</taxon>
        <taxon>Acinetobacter</taxon>
    </lineage>
</organism>
<dbReference type="Proteomes" id="UP000502297">
    <property type="component" value="Chromosome"/>
</dbReference>
<name>A0A6G8RV71_9GAMM</name>
<sequence length="129" mass="15474">MKKYLKFHPINKEYRFKFSVLKTMTYGGVLWGLYNPMHKGWAIKAEDEINIFPFWISSAQANKYAKLHWPSYSARKISPQDFRESLLPTLKRFNVVPTLFSHKGRRFQFSPHQMYHFFFHPSVLDVREA</sequence>
<evidence type="ECO:0000313" key="2">
    <source>
        <dbReference type="Proteomes" id="UP000502297"/>
    </source>
</evidence>
<dbReference type="KEGG" id="asha:G8E00_07355"/>
<accession>A0A6G8RV71</accession>
<evidence type="ECO:0000313" key="1">
    <source>
        <dbReference type="EMBL" id="QIO05777.1"/>
    </source>
</evidence>
<dbReference type="Pfam" id="PF11042">
    <property type="entry name" value="DUF2750"/>
    <property type="match status" value="1"/>
</dbReference>